<dbReference type="PANTHER" id="PTHR43434">
    <property type="entry name" value="PHOSPHOGLYCOLATE PHOSPHATASE"/>
    <property type="match status" value="1"/>
</dbReference>
<dbReference type="NCBIfam" id="TIGR01549">
    <property type="entry name" value="HAD-SF-IA-v1"/>
    <property type="match status" value="1"/>
</dbReference>
<dbReference type="InterPro" id="IPR023198">
    <property type="entry name" value="PGP-like_dom2"/>
</dbReference>
<reference evidence="5 6" key="1">
    <citation type="submission" date="2017-11" db="EMBL/GenBank/DDBJ databases">
        <title>Genome-resolved metagenomics identifies genetic mobility, metabolic interactions, and unexpected diversity in perchlorate-reducing communities.</title>
        <authorList>
            <person name="Barnum T.P."/>
            <person name="Figueroa I.A."/>
            <person name="Carlstrom C.I."/>
            <person name="Lucas L.N."/>
            <person name="Engelbrektson A.L."/>
            <person name="Coates J.D."/>
        </authorList>
    </citation>
    <scope>NUCLEOTIDE SEQUENCE [LARGE SCALE GENOMIC DNA]</scope>
    <source>
        <strain evidence="5">BM301</strain>
    </source>
</reference>
<protein>
    <submittedName>
        <fullName evidence="5">N-acetylmuramic acid 6-phosphate phosphatase MupP</fullName>
    </submittedName>
</protein>
<keyword evidence="1" id="KW-0479">Metal-binding</keyword>
<dbReference type="GO" id="GO:0006281">
    <property type="term" value="P:DNA repair"/>
    <property type="evidence" value="ECO:0007669"/>
    <property type="project" value="TreeGrafter"/>
</dbReference>
<evidence type="ECO:0000256" key="4">
    <source>
        <dbReference type="ARBA" id="ARBA00023277"/>
    </source>
</evidence>
<dbReference type="EMBL" id="PKUN01000002">
    <property type="protein sequence ID" value="PLX63095.1"/>
    <property type="molecule type" value="Genomic_DNA"/>
</dbReference>
<dbReference type="Pfam" id="PF13419">
    <property type="entry name" value="HAD_2"/>
    <property type="match status" value="1"/>
</dbReference>
<dbReference type="SFLD" id="SFLDS00003">
    <property type="entry name" value="Haloacid_Dehalogenase"/>
    <property type="match status" value="1"/>
</dbReference>
<evidence type="ECO:0000256" key="2">
    <source>
        <dbReference type="ARBA" id="ARBA00022801"/>
    </source>
</evidence>
<dbReference type="RefSeq" id="WP_051301840.1">
    <property type="nucleotide sequence ID" value="NZ_CBDUFW010000123.1"/>
</dbReference>
<dbReference type="InterPro" id="IPR006439">
    <property type="entry name" value="HAD-SF_hydro_IA"/>
</dbReference>
<accession>A0A2N6D0A3</accession>
<evidence type="ECO:0000313" key="6">
    <source>
        <dbReference type="Proteomes" id="UP000235015"/>
    </source>
</evidence>
<dbReference type="GO" id="GO:0008967">
    <property type="term" value="F:phosphoglycolate phosphatase activity"/>
    <property type="evidence" value="ECO:0007669"/>
    <property type="project" value="TreeGrafter"/>
</dbReference>
<evidence type="ECO:0000256" key="3">
    <source>
        <dbReference type="ARBA" id="ARBA00022842"/>
    </source>
</evidence>
<keyword evidence="2" id="KW-0378">Hydrolase</keyword>
<dbReference type="InterPro" id="IPR050155">
    <property type="entry name" value="HAD-like_hydrolase_sf"/>
</dbReference>
<dbReference type="GO" id="GO:0005829">
    <property type="term" value="C:cytosol"/>
    <property type="evidence" value="ECO:0007669"/>
    <property type="project" value="TreeGrafter"/>
</dbReference>
<sequence length="236" mass="25739">MTDHPVIDGARFRGQPIRLVLFDLDGTLADTAPDLAYALNQTLIRHGRKALPFEQIRPHVSHGGIALIRAGFGIEPNHPEFQGYRDDMLAIYQDNIARETTLFPGMEQVLAQLEQHAIGWGIVTNKPAWLTDPLMVGMGLNRRAACIVSGDTTPNSKPHPGPILHACELTRTLPRECLYIGDAERDIIAGREAGTTTLTALFGYLDAADRPDTWGADDSVASPTQILEKLGLKSNG</sequence>
<comment type="caution">
    <text evidence="5">The sequence shown here is derived from an EMBL/GenBank/DDBJ whole genome shotgun (WGS) entry which is preliminary data.</text>
</comment>
<dbReference type="InterPro" id="IPR023214">
    <property type="entry name" value="HAD_sf"/>
</dbReference>
<proteinExistence type="predicted"/>
<dbReference type="InterPro" id="IPR041492">
    <property type="entry name" value="HAD_2"/>
</dbReference>
<dbReference type="Proteomes" id="UP000235015">
    <property type="component" value="Unassembled WGS sequence"/>
</dbReference>
<dbReference type="AlphaFoldDB" id="A0A2N6D0A3"/>
<dbReference type="SUPFAM" id="SSF56784">
    <property type="entry name" value="HAD-like"/>
    <property type="match status" value="1"/>
</dbReference>
<dbReference type="Gene3D" id="3.40.50.1000">
    <property type="entry name" value="HAD superfamily/HAD-like"/>
    <property type="match status" value="1"/>
</dbReference>
<evidence type="ECO:0000313" key="5">
    <source>
        <dbReference type="EMBL" id="PLX63095.1"/>
    </source>
</evidence>
<dbReference type="STRING" id="1111735.GCA_000428045_02770"/>
<keyword evidence="3" id="KW-0460">Magnesium</keyword>
<dbReference type="PANTHER" id="PTHR43434:SF23">
    <property type="entry name" value="PHOSPHOGLYCOLATE PHOSPHATASE"/>
    <property type="match status" value="1"/>
</dbReference>
<dbReference type="SFLD" id="SFLDG01129">
    <property type="entry name" value="C1.5:_HAD__Beta-PGM__Phosphata"/>
    <property type="match status" value="1"/>
</dbReference>
<name>A0A2N6D0A3_9GAMM</name>
<dbReference type="GO" id="GO:0046872">
    <property type="term" value="F:metal ion binding"/>
    <property type="evidence" value="ECO:0007669"/>
    <property type="project" value="UniProtKB-KW"/>
</dbReference>
<dbReference type="Gene3D" id="1.10.150.240">
    <property type="entry name" value="Putative phosphatase, domain 2"/>
    <property type="match status" value="1"/>
</dbReference>
<gene>
    <name evidence="5" type="ORF">C0630_02750</name>
</gene>
<organism evidence="5 6">
    <name type="scientific">Sedimenticola selenatireducens</name>
    <dbReference type="NCBI Taxonomy" id="191960"/>
    <lineage>
        <taxon>Bacteria</taxon>
        <taxon>Pseudomonadati</taxon>
        <taxon>Pseudomonadota</taxon>
        <taxon>Gammaproteobacteria</taxon>
        <taxon>Chromatiales</taxon>
        <taxon>Sedimenticolaceae</taxon>
        <taxon>Sedimenticola</taxon>
    </lineage>
</organism>
<dbReference type="InterPro" id="IPR036412">
    <property type="entry name" value="HAD-like_sf"/>
</dbReference>
<evidence type="ECO:0000256" key="1">
    <source>
        <dbReference type="ARBA" id="ARBA00022723"/>
    </source>
</evidence>
<keyword evidence="4" id="KW-0119">Carbohydrate metabolism</keyword>
<dbReference type="NCBIfam" id="TIGR01509">
    <property type="entry name" value="HAD-SF-IA-v3"/>
    <property type="match status" value="1"/>
</dbReference>